<evidence type="ECO:0000313" key="2">
    <source>
        <dbReference type="Proteomes" id="UP000295257"/>
    </source>
</evidence>
<dbReference type="EMBL" id="PUFN01000023">
    <property type="protein sequence ID" value="TDG70868.1"/>
    <property type="molecule type" value="Genomic_DNA"/>
</dbReference>
<gene>
    <name evidence="1" type="ORF">C5L30_000645</name>
</gene>
<organism evidence="1 2">
    <name type="scientific">Companilactobacillus farciminis</name>
    <dbReference type="NCBI Taxonomy" id="1612"/>
    <lineage>
        <taxon>Bacteria</taxon>
        <taxon>Bacillati</taxon>
        <taxon>Bacillota</taxon>
        <taxon>Bacilli</taxon>
        <taxon>Lactobacillales</taxon>
        <taxon>Lactobacillaceae</taxon>
        <taxon>Companilactobacillus</taxon>
    </lineage>
</organism>
<evidence type="ECO:0000313" key="1">
    <source>
        <dbReference type="EMBL" id="TDG70868.1"/>
    </source>
</evidence>
<comment type="caution">
    <text evidence="1">The sequence shown here is derived from an EMBL/GenBank/DDBJ whole genome shotgun (WGS) entry which is preliminary data.</text>
</comment>
<protein>
    <submittedName>
        <fullName evidence="1">Uncharacterized protein</fullName>
    </submittedName>
</protein>
<proteinExistence type="predicted"/>
<sequence length="159" mass="18244">MNRKRIALITSLIFLSDCSIESFNPLKNDLKNDVQAVSQSHKKKTSDKYPDISKELDITSMEQYSSNVLFMNLTLRNFHVKDIYLDDQGTYHLLLTPLKTSNQYFVTTIKSNKTIKIGDKITIQGFINGKVKVHDEYSFSSKYNGKKAVSVIVDHFEIN</sequence>
<reference evidence="1 2" key="1">
    <citation type="journal article" date="2019" name="Appl. Microbiol. Biotechnol.">
        <title>Uncovering carbohydrate metabolism through a genotype-phenotype association study of 56 lactic acid bacteria genomes.</title>
        <authorList>
            <person name="Buron-Moles G."/>
            <person name="Chailyan A."/>
            <person name="Dolejs I."/>
            <person name="Forster J."/>
            <person name="Miks M.H."/>
        </authorList>
    </citation>
    <scope>NUCLEOTIDE SEQUENCE [LARGE SCALE GENOMIC DNA]</scope>
    <source>
        <strain evidence="1 2">ATCC 29644</strain>
    </source>
</reference>
<dbReference type="Proteomes" id="UP000295257">
    <property type="component" value="Unassembled WGS sequence"/>
</dbReference>
<name>A0A4R5NCL6_9LACO</name>
<accession>A0A4R5NCL6</accession>
<keyword evidence="2" id="KW-1185">Reference proteome</keyword>
<dbReference type="RefSeq" id="WP_010020455.1">
    <property type="nucleotide sequence ID" value="NZ_PUFN01000023.1"/>
</dbReference>
<dbReference type="AlphaFoldDB" id="A0A4R5NCL6"/>
<dbReference type="OrthoDB" id="2322731at2"/>